<dbReference type="EMBL" id="CAICTM010002516">
    <property type="protein sequence ID" value="CAB9529489.1"/>
    <property type="molecule type" value="Genomic_DNA"/>
</dbReference>
<evidence type="ECO:0000313" key="5">
    <source>
        <dbReference type="Proteomes" id="UP001153069"/>
    </source>
</evidence>
<accession>A0A9N8F145</accession>
<dbReference type="InterPro" id="IPR050452">
    <property type="entry name" value="Metacaspase"/>
</dbReference>
<dbReference type="PANTHER" id="PTHR48104">
    <property type="entry name" value="METACASPASE-4"/>
    <property type="match status" value="1"/>
</dbReference>
<dbReference type="Gene3D" id="3.40.50.12660">
    <property type="match status" value="2"/>
</dbReference>
<feature type="domain" description="Peptidase C14 caspase" evidence="3">
    <location>
        <begin position="34"/>
        <end position="116"/>
    </location>
</feature>
<organism evidence="4 5">
    <name type="scientific">Seminavis robusta</name>
    <dbReference type="NCBI Taxonomy" id="568900"/>
    <lineage>
        <taxon>Eukaryota</taxon>
        <taxon>Sar</taxon>
        <taxon>Stramenopiles</taxon>
        <taxon>Ochrophyta</taxon>
        <taxon>Bacillariophyta</taxon>
        <taxon>Bacillariophyceae</taxon>
        <taxon>Bacillariophycidae</taxon>
        <taxon>Naviculales</taxon>
        <taxon>Naviculaceae</taxon>
        <taxon>Seminavis</taxon>
    </lineage>
</organism>
<dbReference type="OrthoDB" id="3223806at2759"/>
<proteinExistence type="inferred from homology"/>
<dbReference type="InterPro" id="IPR011600">
    <property type="entry name" value="Pept_C14_caspase"/>
</dbReference>
<dbReference type="Proteomes" id="UP001153069">
    <property type="component" value="Unassembled WGS sequence"/>
</dbReference>
<dbReference type="GO" id="GO:0005737">
    <property type="term" value="C:cytoplasm"/>
    <property type="evidence" value="ECO:0007669"/>
    <property type="project" value="TreeGrafter"/>
</dbReference>
<dbReference type="Pfam" id="PF00656">
    <property type="entry name" value="Peptidase_C14"/>
    <property type="match status" value="2"/>
</dbReference>
<evidence type="ECO:0000256" key="2">
    <source>
        <dbReference type="SAM" id="MobiDB-lite"/>
    </source>
</evidence>
<feature type="domain" description="Peptidase C14 caspase" evidence="3">
    <location>
        <begin position="135"/>
        <end position="297"/>
    </location>
</feature>
<sequence>MVNFFRGNRRNAADRNATPPDSATFLQQSQTLIPAEVRMFSGCEDDQTSADVCGSISKLPNPKGRAGGACTSALLEILHASKEEPHKMSFQQVLTQLRDKLQRQGHSQIPQLTSSRPLDLDDTPFSLIGSPTGARRALLVGINYVGQNGQLRGCHNDVLHMQDYLIHVHGFPPRDILVLMDDHGAKHHAPTREKIVRALRHLVSVSQPGDAVFFHYSGHGGYLSPDFNSFKTQQKDYDQTLIPLDHSRAGQIRDFSLFHHFVQPMKAGVIVTCLIDACHSGSVLDLPYSFRPTNTGRGSYAMQENLSMMSNLAFLYMLAGGILPHHNGLFDSVTDHLQNTVDGDLSDYQGMMGDALVQDTESAYDPTGLANASLDIAGSNDVGELEDVDIGDALGGNDWADGAAEAGGYGDVVDAEDVTRDFGGADYAADAGYGGIVESPVAYDAFGGGQDAMDGDDGCGDDGCGDEGCGDILSSLADCLNDQ</sequence>
<protein>
    <submittedName>
        <fullName evidence="4">Metacaspase-1</fullName>
    </submittedName>
</protein>
<dbReference type="GO" id="GO:0004197">
    <property type="term" value="F:cysteine-type endopeptidase activity"/>
    <property type="evidence" value="ECO:0007669"/>
    <property type="project" value="InterPro"/>
</dbReference>
<keyword evidence="5" id="KW-1185">Reference proteome</keyword>
<dbReference type="GO" id="GO:0006508">
    <property type="term" value="P:proteolysis"/>
    <property type="evidence" value="ECO:0007669"/>
    <property type="project" value="InterPro"/>
</dbReference>
<evidence type="ECO:0000259" key="3">
    <source>
        <dbReference type="Pfam" id="PF00656"/>
    </source>
</evidence>
<name>A0A9N8F145_9STRA</name>
<dbReference type="PANTHER" id="PTHR48104:SF30">
    <property type="entry name" value="METACASPASE-1"/>
    <property type="match status" value="1"/>
</dbReference>
<feature type="region of interest" description="Disordered" evidence="2">
    <location>
        <begin position="1"/>
        <end position="23"/>
    </location>
</feature>
<dbReference type="AlphaFoldDB" id="A0A9N8F145"/>
<evidence type="ECO:0000256" key="1">
    <source>
        <dbReference type="ARBA" id="ARBA00009005"/>
    </source>
</evidence>
<gene>
    <name evidence="4" type="ORF">SEMRO_2518_G330060.1</name>
</gene>
<comment type="caution">
    <text evidence="4">The sequence shown here is derived from an EMBL/GenBank/DDBJ whole genome shotgun (WGS) entry which is preliminary data.</text>
</comment>
<reference evidence="4" key="1">
    <citation type="submission" date="2020-06" db="EMBL/GenBank/DDBJ databases">
        <authorList>
            <consortium name="Plant Systems Biology data submission"/>
        </authorList>
    </citation>
    <scope>NUCLEOTIDE SEQUENCE</scope>
    <source>
        <strain evidence="4">D6</strain>
    </source>
</reference>
<evidence type="ECO:0000313" key="4">
    <source>
        <dbReference type="EMBL" id="CAB9529489.1"/>
    </source>
</evidence>
<comment type="similarity">
    <text evidence="1">Belongs to the peptidase C14B family.</text>
</comment>